<accession>A0ABW0D7M4</accession>
<dbReference type="Gene3D" id="1.10.10.10">
    <property type="entry name" value="Winged helix-like DNA-binding domain superfamily/Winged helix DNA-binding domain"/>
    <property type="match status" value="1"/>
</dbReference>
<proteinExistence type="predicted"/>
<evidence type="ECO:0000313" key="2">
    <source>
        <dbReference type="EMBL" id="MFC5225802.1"/>
    </source>
</evidence>
<sequence>MSGTGPADRVPLVRDVSGALKIPPAESDGVVDEPIASGLPAPHEPSGARITDAGREVHERSSTETAAISARIYAGIPAEDLAVAGRVLALVTERADAELAAATGTVA</sequence>
<dbReference type="EMBL" id="JBHSKL010000015">
    <property type="protein sequence ID" value="MFC5225802.1"/>
    <property type="molecule type" value="Genomic_DNA"/>
</dbReference>
<evidence type="ECO:0000256" key="1">
    <source>
        <dbReference type="SAM" id="MobiDB-lite"/>
    </source>
</evidence>
<evidence type="ECO:0000313" key="3">
    <source>
        <dbReference type="Proteomes" id="UP001596156"/>
    </source>
</evidence>
<dbReference type="RefSeq" id="WP_381571722.1">
    <property type="nucleotide sequence ID" value="NZ_BAAASS010000005.1"/>
</dbReference>
<comment type="caution">
    <text evidence="2">The sequence shown here is derived from an EMBL/GenBank/DDBJ whole genome shotgun (WGS) entry which is preliminary data.</text>
</comment>
<gene>
    <name evidence="2" type="ORF">ACFPN6_14580</name>
</gene>
<dbReference type="InterPro" id="IPR036388">
    <property type="entry name" value="WH-like_DNA-bd_sf"/>
</dbReference>
<name>A0ABW0D7M4_STRFI</name>
<organism evidence="2 3">
    <name type="scientific">Streptomyces fimbriatus</name>
    <dbReference type="NCBI Taxonomy" id="68197"/>
    <lineage>
        <taxon>Bacteria</taxon>
        <taxon>Bacillati</taxon>
        <taxon>Actinomycetota</taxon>
        <taxon>Actinomycetes</taxon>
        <taxon>Kitasatosporales</taxon>
        <taxon>Streptomycetaceae</taxon>
        <taxon>Streptomyces</taxon>
    </lineage>
</organism>
<protein>
    <submittedName>
        <fullName evidence="2">Uncharacterized protein</fullName>
    </submittedName>
</protein>
<feature type="region of interest" description="Disordered" evidence="1">
    <location>
        <begin position="24"/>
        <end position="48"/>
    </location>
</feature>
<dbReference type="Proteomes" id="UP001596156">
    <property type="component" value="Unassembled WGS sequence"/>
</dbReference>
<reference evidence="3" key="1">
    <citation type="journal article" date="2019" name="Int. J. Syst. Evol. Microbiol.">
        <title>The Global Catalogue of Microorganisms (GCM) 10K type strain sequencing project: providing services to taxonomists for standard genome sequencing and annotation.</title>
        <authorList>
            <consortium name="The Broad Institute Genomics Platform"/>
            <consortium name="The Broad Institute Genome Sequencing Center for Infectious Disease"/>
            <person name="Wu L."/>
            <person name="Ma J."/>
        </authorList>
    </citation>
    <scope>NUCLEOTIDE SEQUENCE [LARGE SCALE GENOMIC DNA]</scope>
    <source>
        <strain evidence="3">CCM 8479</strain>
    </source>
</reference>
<keyword evidence="3" id="KW-1185">Reference proteome</keyword>